<reference evidence="5 6" key="1">
    <citation type="submission" date="2020-08" db="EMBL/GenBank/DDBJ databases">
        <title>Genomic Encyclopedia of Type Strains, Phase III (KMG-III): the genomes of soil and plant-associated and newly described type strains.</title>
        <authorList>
            <person name="Whitman W."/>
        </authorList>
    </citation>
    <scope>NUCLEOTIDE SEQUENCE [LARGE SCALE GENOMIC DNA]</scope>
    <source>
        <strain evidence="5 6">SFB5A</strain>
    </source>
</reference>
<dbReference type="SUPFAM" id="SSF54631">
    <property type="entry name" value="CBS-domain pair"/>
    <property type="match status" value="1"/>
</dbReference>
<dbReference type="InterPro" id="IPR017080">
    <property type="entry name" value="UCP036990_CBS_BON"/>
</dbReference>
<proteinExistence type="predicted"/>
<dbReference type="AlphaFoldDB" id="A0A7W7U5F1"/>
<dbReference type="InterPro" id="IPR000644">
    <property type="entry name" value="CBS_dom"/>
</dbReference>
<feature type="domain" description="CBS" evidence="4">
    <location>
        <begin position="93"/>
        <end position="150"/>
    </location>
</feature>
<feature type="domain" description="BON" evidence="3">
    <location>
        <begin position="146"/>
        <end position="215"/>
    </location>
</feature>
<evidence type="ECO:0000259" key="4">
    <source>
        <dbReference type="PROSITE" id="PS51371"/>
    </source>
</evidence>
<dbReference type="RefSeq" id="WP_116164588.1">
    <property type="nucleotide sequence ID" value="NZ_JACHJY010000007.1"/>
</dbReference>
<dbReference type="Gene3D" id="3.10.580.10">
    <property type="entry name" value="CBS-domain"/>
    <property type="match status" value="1"/>
</dbReference>
<gene>
    <name evidence="5" type="ORF">GGE06_004856</name>
</gene>
<dbReference type="PROSITE" id="PS50914">
    <property type="entry name" value="BON"/>
    <property type="match status" value="1"/>
</dbReference>
<keyword evidence="1 2" id="KW-0129">CBS domain</keyword>
<dbReference type="InterPro" id="IPR051257">
    <property type="entry name" value="Diverse_CBS-Domain"/>
</dbReference>
<dbReference type="SMART" id="SM00116">
    <property type="entry name" value="CBS"/>
    <property type="match status" value="2"/>
</dbReference>
<evidence type="ECO:0000256" key="2">
    <source>
        <dbReference type="PROSITE-ProRule" id="PRU00703"/>
    </source>
</evidence>
<dbReference type="Proteomes" id="UP000582643">
    <property type="component" value="Unassembled WGS sequence"/>
</dbReference>
<dbReference type="PANTHER" id="PTHR43080:SF29">
    <property type="entry name" value="OS02G0818000 PROTEIN"/>
    <property type="match status" value="1"/>
</dbReference>
<keyword evidence="6" id="KW-1185">Reference proteome</keyword>
<evidence type="ECO:0000313" key="6">
    <source>
        <dbReference type="Proteomes" id="UP000582643"/>
    </source>
</evidence>
<dbReference type="PROSITE" id="PS51371">
    <property type="entry name" value="CBS"/>
    <property type="match status" value="2"/>
</dbReference>
<dbReference type="Pfam" id="PF04972">
    <property type="entry name" value="BON"/>
    <property type="match status" value="1"/>
</dbReference>
<evidence type="ECO:0000313" key="5">
    <source>
        <dbReference type="EMBL" id="MBB4983910.1"/>
    </source>
</evidence>
<evidence type="ECO:0000259" key="3">
    <source>
        <dbReference type="PROSITE" id="PS50914"/>
    </source>
</evidence>
<dbReference type="EMBL" id="JACHJY010000007">
    <property type="protein sequence ID" value="MBB4983910.1"/>
    <property type="molecule type" value="Genomic_DNA"/>
</dbReference>
<dbReference type="Pfam" id="PF00571">
    <property type="entry name" value="CBS"/>
    <property type="match status" value="2"/>
</dbReference>
<comment type="caution">
    <text evidence="5">The sequence shown here is derived from an EMBL/GenBank/DDBJ whole genome shotgun (WGS) entry which is preliminary data.</text>
</comment>
<dbReference type="PIRSF" id="PIRSF036990">
    <property type="entry name" value="UCP036990_CBS_BON"/>
    <property type="match status" value="1"/>
</dbReference>
<dbReference type="Gene3D" id="3.30.1340.30">
    <property type="match status" value="1"/>
</dbReference>
<protein>
    <submittedName>
        <fullName evidence="5">CBS domain-containing protein</fullName>
    </submittedName>
</protein>
<feature type="domain" description="CBS" evidence="4">
    <location>
        <begin position="12"/>
        <end position="69"/>
    </location>
</feature>
<dbReference type="InterPro" id="IPR046342">
    <property type="entry name" value="CBS_dom_sf"/>
</dbReference>
<dbReference type="CDD" id="cd04586">
    <property type="entry name" value="CBS_pair_BON_assoc"/>
    <property type="match status" value="1"/>
</dbReference>
<organism evidence="5 6">
    <name type="scientific">Streptomyces nymphaeiformis</name>
    <dbReference type="NCBI Taxonomy" id="2663842"/>
    <lineage>
        <taxon>Bacteria</taxon>
        <taxon>Bacillati</taxon>
        <taxon>Actinomycetota</taxon>
        <taxon>Actinomycetes</taxon>
        <taxon>Kitasatosporales</taxon>
        <taxon>Streptomycetaceae</taxon>
        <taxon>Streptomyces</taxon>
    </lineage>
</organism>
<name>A0A7W7U5F1_9ACTN</name>
<sequence>MSTRPFTVADLMTRKVVAVLPGADFKEIVTTMERWRVSAVPVVEGEGRVVGIVSEGDLLLKEEFQDHRLGLIEQMRHLDATAKAGSRRARDLMSSPVVTVAPEASLSQAARLMAAHRVKRLPVVDASGAIQGIVSRSDLLKVFLRPDEDLAAEVRAEVVEPLFPLSHRQVEVRVDAGVVTLSGKVHDGGSIPLAARLTRAVEGVVDVECRLAVGPGPDGPPLPGGNGPS</sequence>
<evidence type="ECO:0000256" key="1">
    <source>
        <dbReference type="ARBA" id="ARBA00023122"/>
    </source>
</evidence>
<dbReference type="InterPro" id="IPR007055">
    <property type="entry name" value="BON_dom"/>
</dbReference>
<accession>A0A7W7U5F1</accession>
<dbReference type="PANTHER" id="PTHR43080">
    <property type="entry name" value="CBS DOMAIN-CONTAINING PROTEIN CBSX3, MITOCHONDRIAL"/>
    <property type="match status" value="1"/>
</dbReference>